<dbReference type="Proteomes" id="UP001370590">
    <property type="component" value="Unassembled WGS sequence"/>
</dbReference>
<dbReference type="PROSITE" id="PS50972">
    <property type="entry name" value="PTERIN_BINDING"/>
    <property type="match status" value="1"/>
</dbReference>
<keyword evidence="14" id="KW-1185">Reference proteome</keyword>
<name>A0ABU8SKR3_9LACO</name>
<comment type="catalytic activity">
    <reaction evidence="1">
        <text>(7,8-dihydropterin-6-yl)methyl diphosphate + 4-aminobenzoate = 7,8-dihydropteroate + diphosphate</text>
        <dbReference type="Rhea" id="RHEA:19949"/>
        <dbReference type="ChEBI" id="CHEBI:17836"/>
        <dbReference type="ChEBI" id="CHEBI:17839"/>
        <dbReference type="ChEBI" id="CHEBI:33019"/>
        <dbReference type="ChEBI" id="CHEBI:72950"/>
        <dbReference type="EC" id="2.5.1.15"/>
    </reaction>
</comment>
<proteinExistence type="inferred from homology"/>
<evidence type="ECO:0000256" key="4">
    <source>
        <dbReference type="ARBA" id="ARBA00009503"/>
    </source>
</evidence>
<evidence type="ECO:0000256" key="9">
    <source>
        <dbReference type="ARBA" id="ARBA00022842"/>
    </source>
</evidence>
<dbReference type="InterPro" id="IPR006390">
    <property type="entry name" value="DHP_synth_dom"/>
</dbReference>
<keyword evidence="8" id="KW-0479">Metal-binding</keyword>
<evidence type="ECO:0000313" key="13">
    <source>
        <dbReference type="EMBL" id="MEJ6400474.1"/>
    </source>
</evidence>
<comment type="cofactor">
    <cofactor evidence="2">
        <name>Mg(2+)</name>
        <dbReference type="ChEBI" id="CHEBI:18420"/>
    </cofactor>
</comment>
<comment type="caution">
    <text evidence="13">The sequence shown here is derived from an EMBL/GenBank/DDBJ whole genome shotgun (WGS) entry which is preliminary data.</text>
</comment>
<evidence type="ECO:0000256" key="1">
    <source>
        <dbReference type="ARBA" id="ARBA00000012"/>
    </source>
</evidence>
<evidence type="ECO:0000256" key="3">
    <source>
        <dbReference type="ARBA" id="ARBA00004763"/>
    </source>
</evidence>
<evidence type="ECO:0000256" key="7">
    <source>
        <dbReference type="ARBA" id="ARBA00022679"/>
    </source>
</evidence>
<evidence type="ECO:0000256" key="10">
    <source>
        <dbReference type="ARBA" id="ARBA00022909"/>
    </source>
</evidence>
<dbReference type="EC" id="2.5.1.15" evidence="5"/>
<protein>
    <recommendedName>
        <fullName evidence="6">Dihydropteroate synthase</fullName>
        <ecNumber evidence="5">2.5.1.15</ecNumber>
    </recommendedName>
    <alternativeName>
        <fullName evidence="11">Dihydropteroate pyrophosphorylase</fullName>
    </alternativeName>
</protein>
<dbReference type="Pfam" id="PF00809">
    <property type="entry name" value="Pterin_bind"/>
    <property type="match status" value="1"/>
</dbReference>
<dbReference type="RefSeq" id="WP_339960283.1">
    <property type="nucleotide sequence ID" value="NZ_JAWMWH010000001.1"/>
</dbReference>
<evidence type="ECO:0000256" key="11">
    <source>
        <dbReference type="ARBA" id="ARBA00030193"/>
    </source>
</evidence>
<keyword evidence="9" id="KW-0460">Magnesium</keyword>
<dbReference type="GO" id="GO:0004156">
    <property type="term" value="F:dihydropteroate synthase activity"/>
    <property type="evidence" value="ECO:0007669"/>
    <property type="project" value="UniProtKB-EC"/>
</dbReference>
<dbReference type="NCBIfam" id="TIGR01496">
    <property type="entry name" value="DHPS"/>
    <property type="match status" value="1"/>
</dbReference>
<dbReference type="PANTHER" id="PTHR20941">
    <property type="entry name" value="FOLATE SYNTHESIS PROTEINS"/>
    <property type="match status" value="1"/>
</dbReference>
<organism evidence="13 14">
    <name type="scientific">Nicoliella lavandulae</name>
    <dbReference type="NCBI Taxonomy" id="3082954"/>
    <lineage>
        <taxon>Bacteria</taxon>
        <taxon>Bacillati</taxon>
        <taxon>Bacillota</taxon>
        <taxon>Bacilli</taxon>
        <taxon>Lactobacillales</taxon>
        <taxon>Lactobacillaceae</taxon>
        <taxon>Nicoliella</taxon>
    </lineage>
</organism>
<keyword evidence="10" id="KW-0289">Folate biosynthesis</keyword>
<evidence type="ECO:0000259" key="12">
    <source>
        <dbReference type="PROSITE" id="PS50972"/>
    </source>
</evidence>
<dbReference type="SUPFAM" id="SSF51717">
    <property type="entry name" value="Dihydropteroate synthetase-like"/>
    <property type="match status" value="1"/>
</dbReference>
<comment type="pathway">
    <text evidence="3">Cofactor biosynthesis; tetrahydrofolate biosynthesis; 7,8-dihydrofolate from 2-amino-4-hydroxy-6-hydroxymethyl-7,8-dihydropteridine diphosphate and 4-aminobenzoate: step 1/2.</text>
</comment>
<feature type="domain" description="Pterin-binding" evidence="12">
    <location>
        <begin position="98"/>
        <end position="345"/>
    </location>
</feature>
<dbReference type="EMBL" id="JAWMWH010000001">
    <property type="protein sequence ID" value="MEJ6400474.1"/>
    <property type="molecule type" value="Genomic_DNA"/>
</dbReference>
<dbReference type="InterPro" id="IPR000489">
    <property type="entry name" value="Pterin-binding_dom"/>
</dbReference>
<dbReference type="InterPro" id="IPR011005">
    <property type="entry name" value="Dihydropteroate_synth-like_sf"/>
</dbReference>
<evidence type="ECO:0000256" key="8">
    <source>
        <dbReference type="ARBA" id="ARBA00022723"/>
    </source>
</evidence>
<dbReference type="PANTHER" id="PTHR20941:SF1">
    <property type="entry name" value="FOLIC ACID SYNTHESIS PROTEIN FOL1"/>
    <property type="match status" value="1"/>
</dbReference>
<evidence type="ECO:0000313" key="14">
    <source>
        <dbReference type="Proteomes" id="UP001370590"/>
    </source>
</evidence>
<keyword evidence="7 13" id="KW-0808">Transferase</keyword>
<evidence type="ECO:0000256" key="2">
    <source>
        <dbReference type="ARBA" id="ARBA00001946"/>
    </source>
</evidence>
<accession>A0ABU8SKR3</accession>
<reference evidence="13 14" key="1">
    <citation type="submission" date="2023-10" db="EMBL/GenBank/DDBJ databases">
        <title>Nicoliella lavandulae sp. nov. isolated from Lavandula angustifolia flowers.</title>
        <authorList>
            <person name="Alcantara C."/>
            <person name="Zuniga M."/>
            <person name="Landete J.M."/>
            <person name="Monedero V."/>
        </authorList>
    </citation>
    <scope>NUCLEOTIDE SEQUENCE [LARGE SCALE GENOMIC DNA]</scope>
    <source>
        <strain evidence="13 14">Es01</strain>
    </source>
</reference>
<dbReference type="InterPro" id="IPR045031">
    <property type="entry name" value="DHP_synth-like"/>
</dbReference>
<comment type="similarity">
    <text evidence="4">Belongs to the DHPS family.</text>
</comment>
<dbReference type="Gene3D" id="3.20.20.20">
    <property type="entry name" value="Dihydropteroate synthase-like"/>
    <property type="match status" value="1"/>
</dbReference>
<gene>
    <name evidence="13" type="primary">folP</name>
    <name evidence="13" type="ORF">R4146_04790</name>
</gene>
<sequence>MKIKERSMHNQNDLINIVVEDFDHDAKLLSNLDQLYINYHVAANLEMVLSKIQLKQLIELLGDQAFDAAIIKALDTIYQRHQIILAGRDFKLDLTTDPAIMAILNTSPDSFFDGDATLNDKKILSKLESFMANNTKIIDLGGQSTRPGYEEITPELEIKRTVPYIKMIKRAFPEAIISVDSYKPAVIKAVLDAGADIINDINGFEDNQAKLDLVAEYHPALIAMYNNRISKWSVAEIQSFFTNRKQVFEQIGLTDQNWVIDPGVGFLDQNDQNTDVELIRTLRGLSEMNIPTLIAISRKSMFKRLFGIDASENIWSTLVAELMMVHMGGQIIRVHDYKETNLMLKMRKQLEFPKVAD</sequence>
<evidence type="ECO:0000256" key="5">
    <source>
        <dbReference type="ARBA" id="ARBA00012458"/>
    </source>
</evidence>
<evidence type="ECO:0000256" key="6">
    <source>
        <dbReference type="ARBA" id="ARBA00016919"/>
    </source>
</evidence>